<accession>F0ZVC4</accession>
<dbReference type="VEuPathDB" id="AmoebaDB:DICPUDRAFT_82040"/>
<dbReference type="InParanoid" id="F0ZVC4"/>
<name>F0ZVC4_DICPU</name>
<gene>
    <name evidence="1" type="ORF">DICPUDRAFT_82040</name>
</gene>
<dbReference type="RefSeq" id="XP_003291359.1">
    <property type="nucleotide sequence ID" value="XM_003291311.1"/>
</dbReference>
<dbReference type="GeneID" id="10507551"/>
<evidence type="ECO:0000313" key="2">
    <source>
        <dbReference type="Proteomes" id="UP000001064"/>
    </source>
</evidence>
<dbReference type="AlphaFoldDB" id="F0ZVC4"/>
<dbReference type="KEGG" id="dpp:DICPUDRAFT_82040"/>
<proteinExistence type="predicted"/>
<reference evidence="2" key="1">
    <citation type="journal article" date="2011" name="Genome Biol.">
        <title>Comparative genomics of the social amoebae Dictyostelium discoideum and Dictyostelium purpureum.</title>
        <authorList>
            <consortium name="US DOE Joint Genome Institute (JGI-PGF)"/>
            <person name="Sucgang R."/>
            <person name="Kuo A."/>
            <person name="Tian X."/>
            <person name="Salerno W."/>
            <person name="Parikh A."/>
            <person name="Feasley C.L."/>
            <person name="Dalin E."/>
            <person name="Tu H."/>
            <person name="Huang E."/>
            <person name="Barry K."/>
            <person name="Lindquist E."/>
            <person name="Shapiro H."/>
            <person name="Bruce D."/>
            <person name="Schmutz J."/>
            <person name="Salamov A."/>
            <person name="Fey P."/>
            <person name="Gaudet P."/>
            <person name="Anjard C."/>
            <person name="Babu M.M."/>
            <person name="Basu S."/>
            <person name="Bushmanova Y."/>
            <person name="van der Wel H."/>
            <person name="Katoh-Kurasawa M."/>
            <person name="Dinh C."/>
            <person name="Coutinho P.M."/>
            <person name="Saito T."/>
            <person name="Elias M."/>
            <person name="Schaap P."/>
            <person name="Kay R.R."/>
            <person name="Henrissat B."/>
            <person name="Eichinger L."/>
            <person name="Rivero F."/>
            <person name="Putnam N.H."/>
            <person name="West C.M."/>
            <person name="Loomis W.F."/>
            <person name="Chisholm R.L."/>
            <person name="Shaulsky G."/>
            <person name="Strassmann J.E."/>
            <person name="Queller D.C."/>
            <person name="Kuspa A."/>
            <person name="Grigoriev I.V."/>
        </authorList>
    </citation>
    <scope>NUCLEOTIDE SEQUENCE [LARGE SCALE GENOMIC DNA]</scope>
    <source>
        <strain evidence="2">QSDP1</strain>
    </source>
</reference>
<keyword evidence="2" id="KW-1185">Reference proteome</keyword>
<evidence type="ECO:0000313" key="1">
    <source>
        <dbReference type="EMBL" id="EGC32109.1"/>
    </source>
</evidence>
<sequence>MLDCEKENYLIDLFNDHIDKNGQKSVIPVTKICQAFIEKFPKHDGGLISVKSNLTSLRNHANVDKDGRMVKKDDTPTPLNLQGSYIRTFNINQLSQEIITPEKPVKDKELSTYSKSSLGSPPRKRYAHEIIGSPNNIVFDSKKYVLVDSIKKLSTPTPTPTTFSIEKKEIVDVDNLPNISYNSILNDYGVKNETGVDTPKAPLKEGRFDDMDETINTISSGSTVLEGANEVVYDTSKNNFNKILCVMSNLVDIQVTNMFVLLVPKHPHKELVGCSNNKENCKIVFRIKDKVDSASIKQALRVEKDKERSFSHYINQPDIIVGHEYNRKWFVTRIHKNPVDSPIFYNFEVYYINKENNS</sequence>
<protein>
    <submittedName>
        <fullName evidence="1">Uncharacterized protein</fullName>
    </submittedName>
</protein>
<dbReference type="EMBL" id="GL871211">
    <property type="protein sequence ID" value="EGC32109.1"/>
    <property type="molecule type" value="Genomic_DNA"/>
</dbReference>
<organism evidence="1 2">
    <name type="scientific">Dictyostelium purpureum</name>
    <name type="common">Slime mold</name>
    <dbReference type="NCBI Taxonomy" id="5786"/>
    <lineage>
        <taxon>Eukaryota</taxon>
        <taxon>Amoebozoa</taxon>
        <taxon>Evosea</taxon>
        <taxon>Eumycetozoa</taxon>
        <taxon>Dictyostelia</taxon>
        <taxon>Dictyosteliales</taxon>
        <taxon>Dictyosteliaceae</taxon>
        <taxon>Dictyostelium</taxon>
    </lineage>
</organism>
<dbReference type="Proteomes" id="UP000001064">
    <property type="component" value="Unassembled WGS sequence"/>
</dbReference>